<evidence type="ECO:0008006" key="3">
    <source>
        <dbReference type="Google" id="ProtNLM"/>
    </source>
</evidence>
<evidence type="ECO:0000313" key="2">
    <source>
        <dbReference type="Proteomes" id="UP000218775"/>
    </source>
</evidence>
<comment type="caution">
    <text evidence="1">The sequence shown here is derived from an EMBL/GenBank/DDBJ whole genome shotgun (WGS) entry which is preliminary data.</text>
</comment>
<evidence type="ECO:0000313" key="1">
    <source>
        <dbReference type="EMBL" id="PCI78523.1"/>
    </source>
</evidence>
<protein>
    <recommendedName>
        <fullName evidence="3">Pre-toxin TG domain-containing protein</fullName>
    </recommendedName>
</protein>
<dbReference type="Proteomes" id="UP000218775">
    <property type="component" value="Unassembled WGS sequence"/>
</dbReference>
<reference evidence="2" key="1">
    <citation type="submission" date="2017-08" db="EMBL/GenBank/DDBJ databases">
        <title>A dynamic microbial community with high functional redundancy inhabits the cold, oxic subseafloor aquifer.</title>
        <authorList>
            <person name="Tully B.J."/>
            <person name="Wheat C.G."/>
            <person name="Glazer B.T."/>
            <person name="Huber J.A."/>
        </authorList>
    </citation>
    <scope>NUCLEOTIDE SEQUENCE [LARGE SCALE GENOMIC DNA]</scope>
</reference>
<accession>A0A2A4X7D8</accession>
<organism evidence="1 2">
    <name type="scientific">Aerophobetes bacterium</name>
    <dbReference type="NCBI Taxonomy" id="2030807"/>
    <lineage>
        <taxon>Bacteria</taxon>
        <taxon>Candidatus Aerophobota</taxon>
    </lineage>
</organism>
<dbReference type="AlphaFoldDB" id="A0A2A4X7D8"/>
<gene>
    <name evidence="1" type="ORF">COB21_00550</name>
</gene>
<sequence>MTNGKLQNIEGSDKGKITPYYRRGTISLIKQSLVYSLIFSLITSTVLAGLSSNDFNQDSDSSPIATFKPIINGFYSSDDWHLNADGSVSGGNGKRIEHHNQPKLLRDAQEYGIDAVRALLSQAHVYVKEDQLTLSLPLFGGGNSGSSGGGGGDSYSGGTSGTPFCSSSGQSNCQVSGGELRVTVTPGSIDYTPIGQQTPLTHGGGDGGGSGLPANTPNNFEQYAKDTETRNKLQSILEYHKSHSSLAYTTLTLDEQTGVLEHAQSLCVKGPYKPDTGALKESIKHVVYHGPASHTLEWFGRDKDYGGAGQRHFKNLNDANSHKIIETAKELSYNLGHKPDSITISKAYDSVMTNELKYVFDYHKGYGRPAYQNLHPEIEREILTRAIGNMKISPDDFKNPDTGPLAEVLRHSEQLGSALLRGYGQTINTVLCEGFGACEAQASGLKLAMTVAPLVGEALAATTVGISAQYLWENKVKSNLTELVDWLHSSVTIGVAVPKINSTPVLDDVKLKILDTWGVEQSVKILQTPESEQLAIKLVTNIYEGIDTRILTQDSNKIFEKNKEHIFGDREGHLLDTPENRALLVSTAKPENLLGKDNHGNDCFSKNLPNGKQVWLHVRNKTEIRDGGVNDVPWTPDEILNGH</sequence>
<name>A0A2A4X7D8_UNCAE</name>
<proteinExistence type="predicted"/>
<dbReference type="EMBL" id="NVUK01000004">
    <property type="protein sequence ID" value="PCI78523.1"/>
    <property type="molecule type" value="Genomic_DNA"/>
</dbReference>